<proteinExistence type="inferred from homology"/>
<comment type="function">
    <text evidence="1">Catalyzes the ATP-dependent phosphorylation of thiamine-monophosphate (TMP) to form thiamine-pyrophosphate (TPP), the active form of vitamin B1.</text>
</comment>
<accession>A0ABS9H3J2</accession>
<feature type="binding site" evidence="1">
    <location>
        <position position="52"/>
    </location>
    <ligand>
        <name>substrate</name>
    </ligand>
</feature>
<evidence type="ECO:0000313" key="4">
    <source>
        <dbReference type="EMBL" id="MCF6139519.1"/>
    </source>
</evidence>
<feature type="binding site" evidence="1">
    <location>
        <position position="74"/>
    </location>
    <ligand>
        <name>Mg(2+)</name>
        <dbReference type="ChEBI" id="CHEBI:18420"/>
        <label>4</label>
    </ligand>
</feature>
<dbReference type="CDD" id="cd02194">
    <property type="entry name" value="ThiL"/>
    <property type="match status" value="1"/>
</dbReference>
<feature type="binding site" evidence="1">
    <location>
        <position position="148"/>
    </location>
    <ligand>
        <name>ATP</name>
        <dbReference type="ChEBI" id="CHEBI:30616"/>
    </ligand>
</feature>
<keyword evidence="1" id="KW-0547">Nucleotide-binding</keyword>
<feature type="binding site" evidence="1">
    <location>
        <position position="45"/>
    </location>
    <ligand>
        <name>Mg(2+)</name>
        <dbReference type="ChEBI" id="CHEBI:18420"/>
        <label>2</label>
    </ligand>
</feature>
<dbReference type="HAMAP" id="MF_02128">
    <property type="entry name" value="TMP_kinase"/>
    <property type="match status" value="1"/>
</dbReference>
<feature type="binding site" evidence="1">
    <location>
        <begin position="121"/>
        <end position="122"/>
    </location>
    <ligand>
        <name>ATP</name>
        <dbReference type="ChEBI" id="CHEBI:30616"/>
    </ligand>
</feature>
<feature type="binding site" evidence="1">
    <location>
        <position position="74"/>
    </location>
    <ligand>
        <name>Mg(2+)</name>
        <dbReference type="ChEBI" id="CHEBI:18420"/>
        <label>2</label>
    </ligand>
</feature>
<dbReference type="InterPro" id="IPR036676">
    <property type="entry name" value="PurM-like_C_sf"/>
</dbReference>
<feature type="binding site" evidence="1">
    <location>
        <position position="45"/>
    </location>
    <ligand>
        <name>Mg(2+)</name>
        <dbReference type="ChEBI" id="CHEBI:18420"/>
        <label>1</label>
    </ligand>
</feature>
<dbReference type="InterPro" id="IPR036921">
    <property type="entry name" value="PurM-like_N_sf"/>
</dbReference>
<keyword evidence="1" id="KW-0067">ATP-binding</keyword>
<comment type="catalytic activity">
    <reaction evidence="1">
        <text>thiamine phosphate + ATP = thiamine diphosphate + ADP</text>
        <dbReference type="Rhea" id="RHEA:15913"/>
        <dbReference type="ChEBI" id="CHEBI:30616"/>
        <dbReference type="ChEBI" id="CHEBI:37575"/>
        <dbReference type="ChEBI" id="CHEBI:58937"/>
        <dbReference type="ChEBI" id="CHEBI:456216"/>
        <dbReference type="EC" id="2.7.4.16"/>
    </reaction>
</comment>
<keyword evidence="1" id="KW-0479">Metal-binding</keyword>
<feature type="binding site" evidence="1">
    <location>
        <position position="28"/>
    </location>
    <ligand>
        <name>Mg(2+)</name>
        <dbReference type="ChEBI" id="CHEBI:18420"/>
        <label>3</label>
    </ligand>
</feature>
<feature type="binding site" evidence="1">
    <location>
        <position position="216"/>
    </location>
    <ligand>
        <name>ATP</name>
        <dbReference type="ChEBI" id="CHEBI:30616"/>
    </ligand>
</feature>
<dbReference type="RefSeq" id="WP_236338759.1">
    <property type="nucleotide sequence ID" value="NZ_JAKIJS010000005.1"/>
</dbReference>
<evidence type="ECO:0000259" key="3">
    <source>
        <dbReference type="Pfam" id="PF02769"/>
    </source>
</evidence>
<evidence type="ECO:0000259" key="2">
    <source>
        <dbReference type="Pfam" id="PF00586"/>
    </source>
</evidence>
<dbReference type="SUPFAM" id="SSF55326">
    <property type="entry name" value="PurM N-terminal domain-like"/>
    <property type="match status" value="1"/>
</dbReference>
<evidence type="ECO:0000256" key="1">
    <source>
        <dbReference type="HAMAP-Rule" id="MF_02128"/>
    </source>
</evidence>
<protein>
    <recommendedName>
        <fullName evidence="1">Thiamine-monophosphate kinase</fullName>
        <shortName evidence="1">TMP kinase</shortName>
        <shortName evidence="1">Thiamine-phosphate kinase</shortName>
        <ecNumber evidence="1">2.7.4.16</ecNumber>
    </recommendedName>
</protein>
<reference evidence="4 5" key="1">
    <citation type="submission" date="2022-01" db="EMBL/GenBank/DDBJ databases">
        <title>Alkalihalobacillus sp. EGI L200015, a novel bacterium isolated from a salt lake sediment.</title>
        <authorList>
            <person name="Gao L."/>
            <person name="Fang B.-Z."/>
            <person name="Li W.-J."/>
        </authorList>
    </citation>
    <scope>NUCLEOTIDE SEQUENCE [LARGE SCALE GENOMIC DNA]</scope>
    <source>
        <strain evidence="4 5">KCTC 12718</strain>
    </source>
</reference>
<comment type="miscellaneous">
    <text evidence="1">Reaction mechanism of ThiL seems to utilize a direct, inline transfer of the gamma-phosphate of ATP to TMP rather than a phosphorylated enzyme intermediate.</text>
</comment>
<dbReference type="SUPFAM" id="SSF56042">
    <property type="entry name" value="PurM C-terminal domain-like"/>
    <property type="match status" value="1"/>
</dbReference>
<keyword evidence="1 4" id="KW-0808">Transferase</keyword>
<dbReference type="InterPro" id="IPR006283">
    <property type="entry name" value="ThiL-like"/>
</dbReference>
<dbReference type="EMBL" id="JAKIJS010000005">
    <property type="protein sequence ID" value="MCF6139519.1"/>
    <property type="molecule type" value="Genomic_DNA"/>
</dbReference>
<dbReference type="Pfam" id="PF02769">
    <property type="entry name" value="AIRS_C"/>
    <property type="match status" value="1"/>
</dbReference>
<dbReference type="InterPro" id="IPR016188">
    <property type="entry name" value="PurM-like_N"/>
</dbReference>
<keyword evidence="1" id="KW-0784">Thiamine biosynthesis</keyword>
<organism evidence="4 5">
    <name type="scientific">Pseudalkalibacillus berkeleyi</name>
    <dbReference type="NCBI Taxonomy" id="1069813"/>
    <lineage>
        <taxon>Bacteria</taxon>
        <taxon>Bacillati</taxon>
        <taxon>Bacillota</taxon>
        <taxon>Bacilli</taxon>
        <taxon>Bacillales</taxon>
        <taxon>Fictibacillaceae</taxon>
        <taxon>Pseudalkalibacillus</taxon>
    </lineage>
</organism>
<keyword evidence="1 4" id="KW-0418">Kinase</keyword>
<dbReference type="PIRSF" id="PIRSF005303">
    <property type="entry name" value="Thiam_monoph_kin"/>
    <property type="match status" value="1"/>
</dbReference>
<feature type="binding site" evidence="1">
    <location>
        <position position="320"/>
    </location>
    <ligand>
        <name>substrate</name>
    </ligand>
</feature>
<dbReference type="PANTHER" id="PTHR30270:SF0">
    <property type="entry name" value="THIAMINE-MONOPHOSPHATE KINASE"/>
    <property type="match status" value="1"/>
</dbReference>
<feature type="binding site" evidence="1">
    <location>
        <position position="28"/>
    </location>
    <ligand>
        <name>Mg(2+)</name>
        <dbReference type="ChEBI" id="CHEBI:18420"/>
        <label>4</label>
    </ligand>
</feature>
<feature type="domain" description="PurM-like C-terminal" evidence="3">
    <location>
        <begin position="152"/>
        <end position="302"/>
    </location>
</feature>
<keyword evidence="1" id="KW-0460">Magnesium</keyword>
<feature type="binding site" evidence="1">
    <location>
        <position position="122"/>
    </location>
    <ligand>
        <name>Mg(2+)</name>
        <dbReference type="ChEBI" id="CHEBI:18420"/>
        <label>1</label>
    </ligand>
</feature>
<dbReference type="PANTHER" id="PTHR30270">
    <property type="entry name" value="THIAMINE-MONOPHOSPHATE KINASE"/>
    <property type="match status" value="1"/>
</dbReference>
<comment type="pathway">
    <text evidence="1">Cofactor biosynthesis; thiamine diphosphate biosynthesis; thiamine diphosphate from thiamine phosphate: step 1/1.</text>
</comment>
<dbReference type="NCBIfam" id="TIGR01379">
    <property type="entry name" value="thiL"/>
    <property type="match status" value="1"/>
</dbReference>
<gene>
    <name evidence="1" type="primary">thiL</name>
    <name evidence="4" type="ORF">L2716_17525</name>
</gene>
<sequence>MKDEFEFINRIKPNKTHQPTLIEGIGDDAALIRPESGYDDILCVDTMVENIHFNRKTMTPYQIGYKALAVNMSDIAAMGGQPKFYLVSIAIPNGWTETELDDIYRGMSELAESYEMDLIGGDTVSTSGPLTISVTAHGRVKQDRKLLRRNAKPGDVLFLTGPVGLSAAGLSILLEEAHSDKPIEELTKAHQLPTPQVKAGLLLSESGYRIALNDVSDGLASEAHEIAEASQVHIVIAEDKLPTIEALSFFDKKNVLDWMLNGGEDFQLIGTVSAEHWISLSNLFEKNGQTIHQIGTVSEGPSKVSLNSKNGLMPIDKKGYNHFT</sequence>
<keyword evidence="5" id="KW-1185">Reference proteome</keyword>
<dbReference type="Pfam" id="PF00586">
    <property type="entry name" value="AIRS"/>
    <property type="match status" value="1"/>
</dbReference>
<comment type="similarity">
    <text evidence="1">Belongs to the thiamine-monophosphate kinase family.</text>
</comment>
<feature type="domain" description="PurM-like N-terminal" evidence="2">
    <location>
        <begin position="26"/>
        <end position="140"/>
    </location>
</feature>
<dbReference type="EC" id="2.7.4.16" evidence="1"/>
<name>A0ABS9H3J2_9BACL</name>
<dbReference type="Gene3D" id="3.90.650.10">
    <property type="entry name" value="PurM-like C-terminal domain"/>
    <property type="match status" value="1"/>
</dbReference>
<dbReference type="Gene3D" id="3.30.1330.10">
    <property type="entry name" value="PurM-like, N-terminal domain"/>
    <property type="match status" value="1"/>
</dbReference>
<comment type="caution">
    <text evidence="4">The sequence shown here is derived from an EMBL/GenBank/DDBJ whole genome shotgun (WGS) entry which is preliminary data.</text>
</comment>
<feature type="binding site" evidence="1">
    <location>
        <position position="217"/>
    </location>
    <ligand>
        <name>Mg(2+)</name>
        <dbReference type="ChEBI" id="CHEBI:18420"/>
        <label>5</label>
    </ligand>
</feature>
<dbReference type="InterPro" id="IPR010918">
    <property type="entry name" value="PurM-like_C_dom"/>
</dbReference>
<feature type="binding site" evidence="1">
    <location>
        <position position="214"/>
    </location>
    <ligand>
        <name>Mg(2+)</name>
        <dbReference type="ChEBI" id="CHEBI:18420"/>
        <label>3</label>
    </ligand>
</feature>
<comment type="caution">
    <text evidence="1">Lacks conserved residue(s) required for the propagation of feature annotation.</text>
</comment>
<feature type="binding site" evidence="1">
    <location>
        <position position="74"/>
    </location>
    <ligand>
        <name>Mg(2+)</name>
        <dbReference type="ChEBI" id="CHEBI:18420"/>
        <label>3</label>
    </ligand>
</feature>
<dbReference type="Proteomes" id="UP001649381">
    <property type="component" value="Unassembled WGS sequence"/>
</dbReference>
<evidence type="ECO:0000313" key="5">
    <source>
        <dbReference type="Proteomes" id="UP001649381"/>
    </source>
</evidence>
<feature type="binding site" evidence="1">
    <location>
        <position position="104"/>
    </location>
    <ligand>
        <name>ATP</name>
        <dbReference type="ChEBI" id="CHEBI:30616"/>
    </ligand>
</feature>
<dbReference type="GO" id="GO:0009030">
    <property type="term" value="F:thiamine-phosphate kinase activity"/>
    <property type="evidence" value="ECO:0007669"/>
    <property type="project" value="UniProtKB-EC"/>
</dbReference>
<feature type="binding site" evidence="1">
    <location>
        <position position="264"/>
    </location>
    <ligand>
        <name>substrate</name>
    </ligand>
</feature>